<dbReference type="GO" id="GO:0000811">
    <property type="term" value="C:GINS complex"/>
    <property type="evidence" value="ECO:0007669"/>
    <property type="project" value="TreeGrafter"/>
</dbReference>
<dbReference type="EMBL" id="KZ988193">
    <property type="protein sequence ID" value="RKP12821.1"/>
    <property type="molecule type" value="Genomic_DNA"/>
</dbReference>
<evidence type="ECO:0000256" key="5">
    <source>
        <dbReference type="ARBA" id="ARBA00022705"/>
    </source>
</evidence>
<dbReference type="PANTHER" id="PTHR12772">
    <property type="entry name" value="DNA REPLICATION COMPLEX GINS PROTEIN PSF2"/>
    <property type="match status" value="1"/>
</dbReference>
<name>A0A4P9Y3X9_9FUNG</name>
<proteinExistence type="inferred from homology"/>
<dbReference type="GO" id="GO:0000727">
    <property type="term" value="P:double-strand break repair via break-induced replication"/>
    <property type="evidence" value="ECO:0007669"/>
    <property type="project" value="TreeGrafter"/>
</dbReference>
<dbReference type="FunFam" id="1.20.58.1020:FF:000001">
    <property type="entry name" value="DNA replication complex GINS protein PSF2"/>
    <property type="match status" value="1"/>
</dbReference>
<evidence type="ECO:0000259" key="8">
    <source>
        <dbReference type="Pfam" id="PF05916"/>
    </source>
</evidence>
<protein>
    <recommendedName>
        <fullName evidence="4">DNA replication complex GINS protein PSF2</fullName>
    </recommendedName>
    <alternativeName>
        <fullName evidence="3">DNA replication complex GINS protein psf2</fullName>
    </alternativeName>
</protein>
<dbReference type="InterPro" id="IPR021151">
    <property type="entry name" value="GINS_A"/>
</dbReference>
<evidence type="ECO:0000313" key="11">
    <source>
        <dbReference type="Proteomes" id="UP000267251"/>
    </source>
</evidence>
<evidence type="ECO:0000256" key="6">
    <source>
        <dbReference type="ARBA" id="ARBA00022829"/>
    </source>
</evidence>
<organism evidence="10 11">
    <name type="scientific">Piptocephalis cylindrospora</name>
    <dbReference type="NCBI Taxonomy" id="1907219"/>
    <lineage>
        <taxon>Eukaryota</taxon>
        <taxon>Fungi</taxon>
        <taxon>Fungi incertae sedis</taxon>
        <taxon>Zoopagomycota</taxon>
        <taxon>Zoopagomycotina</taxon>
        <taxon>Zoopagomycetes</taxon>
        <taxon>Zoopagales</taxon>
        <taxon>Piptocephalidaceae</taxon>
        <taxon>Piptocephalis</taxon>
    </lineage>
</organism>
<evidence type="ECO:0000256" key="7">
    <source>
        <dbReference type="ARBA" id="ARBA00023242"/>
    </source>
</evidence>
<feature type="non-terminal residue" evidence="10">
    <location>
        <position position="176"/>
    </location>
</feature>
<accession>A0A4P9Y3X9</accession>
<sequence length="176" mass="20064">MALPQQLQGGLTPSEIEFRGEEVLITVVPSFRAGPLHLISGTFGPFLPLQQVQLPLWLAMTLIRRGRCRLITPTWLTVPYLLKRLEEETSQPNFSPLPSRYVEVSQVLLDGARESIPQVGKVRRMLQELRELRLAKARLGLRTLDGHYLQLDGLSNMEINEMRPVVIESFKVLQRL</sequence>
<dbReference type="PIRSF" id="PIRSF028998">
    <property type="entry name" value="GINS_Psf2_subgr"/>
    <property type="match status" value="1"/>
</dbReference>
<dbReference type="Pfam" id="PF25005">
    <property type="entry name" value="PSF2_N"/>
    <property type="match status" value="1"/>
</dbReference>
<dbReference type="PANTHER" id="PTHR12772:SF0">
    <property type="entry name" value="DNA REPLICATION COMPLEX GINS PROTEIN PSF2"/>
    <property type="match status" value="1"/>
</dbReference>
<dbReference type="SUPFAM" id="SSF158573">
    <property type="entry name" value="GINS helical bundle-like"/>
    <property type="match status" value="1"/>
</dbReference>
<keyword evidence="5" id="KW-0235">DNA replication</keyword>
<dbReference type="GO" id="GO:0007059">
    <property type="term" value="P:chromosome segregation"/>
    <property type="evidence" value="ECO:0007669"/>
    <property type="project" value="UniProtKB-KW"/>
</dbReference>
<dbReference type="OrthoDB" id="1938138at2759"/>
<feature type="domain" description="GINS subunit" evidence="8">
    <location>
        <begin position="75"/>
        <end position="164"/>
    </location>
</feature>
<dbReference type="InterPro" id="IPR036224">
    <property type="entry name" value="GINS_bundle-like_dom_sf"/>
</dbReference>
<comment type="similarity">
    <text evidence="2">Belongs to the GINS2/PSF2 family.</text>
</comment>
<evidence type="ECO:0000256" key="1">
    <source>
        <dbReference type="ARBA" id="ARBA00004123"/>
    </source>
</evidence>
<dbReference type="AlphaFoldDB" id="A0A4P9Y3X9"/>
<keyword evidence="7" id="KW-0539">Nucleus</keyword>
<evidence type="ECO:0000256" key="2">
    <source>
        <dbReference type="ARBA" id="ARBA00010565"/>
    </source>
</evidence>
<dbReference type="Proteomes" id="UP000267251">
    <property type="component" value="Unassembled WGS sequence"/>
</dbReference>
<keyword evidence="11" id="KW-1185">Reference proteome</keyword>
<gene>
    <name evidence="10" type="ORF">BJ684DRAFT_4213</name>
</gene>
<dbReference type="Gene3D" id="3.40.5.50">
    <property type="match status" value="1"/>
</dbReference>
<dbReference type="InterPro" id="IPR056784">
    <property type="entry name" value="PSF2_N"/>
</dbReference>
<evidence type="ECO:0000259" key="9">
    <source>
        <dbReference type="Pfam" id="PF25005"/>
    </source>
</evidence>
<dbReference type="InterPro" id="IPR007257">
    <property type="entry name" value="GINS_Psf2"/>
</dbReference>
<reference evidence="11" key="1">
    <citation type="journal article" date="2018" name="Nat. Microbiol.">
        <title>Leveraging single-cell genomics to expand the fungal tree of life.</title>
        <authorList>
            <person name="Ahrendt S.R."/>
            <person name="Quandt C.A."/>
            <person name="Ciobanu D."/>
            <person name="Clum A."/>
            <person name="Salamov A."/>
            <person name="Andreopoulos B."/>
            <person name="Cheng J.F."/>
            <person name="Woyke T."/>
            <person name="Pelin A."/>
            <person name="Henrissat B."/>
            <person name="Reynolds N.K."/>
            <person name="Benny G.L."/>
            <person name="Smith M.E."/>
            <person name="James T.Y."/>
            <person name="Grigoriev I.V."/>
        </authorList>
    </citation>
    <scope>NUCLEOTIDE SEQUENCE [LARGE SCALE GENOMIC DNA]</scope>
</reference>
<keyword evidence="6" id="KW-0159">Chromosome partition</keyword>
<dbReference type="GO" id="GO:0006260">
    <property type="term" value="P:DNA replication"/>
    <property type="evidence" value="ECO:0007669"/>
    <property type="project" value="UniProtKB-KW"/>
</dbReference>
<dbReference type="CDD" id="cd21694">
    <property type="entry name" value="GINS_B_Psf2"/>
    <property type="match status" value="1"/>
</dbReference>
<dbReference type="Gene3D" id="1.20.58.1020">
    <property type="match status" value="1"/>
</dbReference>
<dbReference type="SUPFAM" id="SSF160059">
    <property type="entry name" value="PriA/YqbF domain"/>
    <property type="match status" value="1"/>
</dbReference>
<dbReference type="CDD" id="cd11712">
    <property type="entry name" value="GINS_A_psf2"/>
    <property type="match status" value="1"/>
</dbReference>
<dbReference type="Pfam" id="PF05916">
    <property type="entry name" value="Sld5"/>
    <property type="match status" value="1"/>
</dbReference>
<evidence type="ECO:0000256" key="4">
    <source>
        <dbReference type="ARBA" id="ARBA00015139"/>
    </source>
</evidence>
<feature type="domain" description="DNA replication complex GINS protein PSF2 N-terminal" evidence="9">
    <location>
        <begin position="12"/>
        <end position="71"/>
    </location>
</feature>
<dbReference type="FunFam" id="3.40.5.50:FF:000001">
    <property type="entry name" value="DNA replication complex GINS protein PSF2"/>
    <property type="match status" value="1"/>
</dbReference>
<comment type="subcellular location">
    <subcellularLocation>
        <location evidence="1">Nucleus</location>
    </subcellularLocation>
</comment>
<evidence type="ECO:0000313" key="10">
    <source>
        <dbReference type="EMBL" id="RKP12821.1"/>
    </source>
</evidence>
<evidence type="ECO:0000256" key="3">
    <source>
        <dbReference type="ARBA" id="ARBA00013969"/>
    </source>
</evidence>